<dbReference type="OrthoDB" id="337295at2759"/>
<accession>A0A1S3HK00</accession>
<dbReference type="AlphaFoldDB" id="A0A1S3HK00"/>
<dbReference type="KEGG" id="lak:106155430"/>
<name>A0A1S3HK00_LINAN</name>
<sequence>MTISPIPPCIADLKPYFTKYLNVFGVHIVAVEDIPDTRVRHTANIMAEYLDNDGDGKVDNKAIVSKLIENKALFSLFRSTSQMNTMQYKSRKSMAIFKAYKMEFNLFKNDEYLNESDIDFTLEETLHLITGFGFAFAFPAVFGENSGSTLGKITLEAIADCGLAYKHTYKWPYCKGVYHYKDPTCKMNCLTSELIYWGLTSILGIQKKPVRAAYISNEWELYNKLLLRTKLPQLYHLLTDPKYRFPTVAPVGHYGNTC</sequence>
<keyword evidence="1" id="KW-1185">Reference proteome</keyword>
<dbReference type="GeneID" id="106155430"/>
<proteinExistence type="predicted"/>
<organism evidence="1 2">
    <name type="scientific">Lingula anatina</name>
    <name type="common">Brachiopod</name>
    <name type="synonym">Lingula unguis</name>
    <dbReference type="NCBI Taxonomy" id="7574"/>
    <lineage>
        <taxon>Eukaryota</taxon>
        <taxon>Metazoa</taxon>
        <taxon>Spiralia</taxon>
        <taxon>Lophotrochozoa</taxon>
        <taxon>Brachiopoda</taxon>
        <taxon>Linguliformea</taxon>
        <taxon>Lingulata</taxon>
        <taxon>Lingulida</taxon>
        <taxon>Linguloidea</taxon>
        <taxon>Lingulidae</taxon>
        <taxon>Lingula</taxon>
    </lineage>
</organism>
<gene>
    <name evidence="2" type="primary">LOC106155430</name>
</gene>
<dbReference type="InParanoid" id="A0A1S3HK00"/>
<protein>
    <submittedName>
        <fullName evidence="2">Uncharacterized protein LOC106155430</fullName>
    </submittedName>
</protein>
<dbReference type="Proteomes" id="UP000085678">
    <property type="component" value="Unplaced"/>
</dbReference>
<reference evidence="2" key="1">
    <citation type="submission" date="2025-08" db="UniProtKB">
        <authorList>
            <consortium name="RefSeq"/>
        </authorList>
    </citation>
    <scope>IDENTIFICATION</scope>
    <source>
        <tissue evidence="2">Gonads</tissue>
    </source>
</reference>
<evidence type="ECO:0000313" key="2">
    <source>
        <dbReference type="RefSeq" id="XP_013385781.1"/>
    </source>
</evidence>
<evidence type="ECO:0000313" key="1">
    <source>
        <dbReference type="Proteomes" id="UP000085678"/>
    </source>
</evidence>
<dbReference type="RefSeq" id="XP_013385781.1">
    <property type="nucleotide sequence ID" value="XM_013530327.2"/>
</dbReference>